<dbReference type="Gene3D" id="3.30.40.10">
    <property type="entry name" value="Zinc/RING finger domain, C3HC4 (zinc finger)"/>
    <property type="match status" value="1"/>
</dbReference>
<keyword evidence="4" id="KW-1185">Reference proteome</keyword>
<keyword evidence="1" id="KW-0479">Metal-binding</keyword>
<evidence type="ECO:0000313" key="3">
    <source>
        <dbReference type="EMBL" id="VBB18149.1"/>
    </source>
</evidence>
<evidence type="ECO:0000313" key="4">
    <source>
        <dbReference type="Proteomes" id="UP000594342"/>
    </source>
</evidence>
<reference evidence="3 4" key="1">
    <citation type="submission" date="2018-10" db="EMBL/GenBank/DDBJ databases">
        <authorList>
            <consortium name="IHU Genomes"/>
        </authorList>
    </citation>
    <scope>NUCLEOTIDE SEQUENCE [LARGE SCALE GENOMIC DNA]</scope>
    <source>
        <strain evidence="3 4">A1</strain>
    </source>
</reference>
<keyword evidence="1" id="KW-0862">Zinc</keyword>
<dbReference type="InterPro" id="IPR013083">
    <property type="entry name" value="Znf_RING/FYVE/PHD"/>
</dbReference>
<accession>A0A5K0U7W4</accession>
<evidence type="ECO:0000256" key="1">
    <source>
        <dbReference type="PROSITE-ProRule" id="PRU00175"/>
    </source>
</evidence>
<name>A0A5K0U7W4_9VIRU</name>
<protein>
    <submittedName>
        <fullName evidence="3">E3 ubiquitin-protein ligase</fullName>
    </submittedName>
</protein>
<evidence type="ECO:0000259" key="2">
    <source>
        <dbReference type="PROSITE" id="PS50089"/>
    </source>
</evidence>
<dbReference type="EMBL" id="UPSH01000001">
    <property type="protein sequence ID" value="VBB18149.1"/>
    <property type="molecule type" value="Genomic_DNA"/>
</dbReference>
<dbReference type="GO" id="GO:0008270">
    <property type="term" value="F:zinc ion binding"/>
    <property type="evidence" value="ECO:0007669"/>
    <property type="project" value="UniProtKB-KW"/>
</dbReference>
<dbReference type="PROSITE" id="PS50089">
    <property type="entry name" value="ZF_RING_2"/>
    <property type="match status" value="1"/>
</dbReference>
<proteinExistence type="predicted"/>
<organism evidence="3 4">
    <name type="scientific">Yasminevirus sp. GU-2018</name>
    <dbReference type="NCBI Taxonomy" id="2420051"/>
    <lineage>
        <taxon>Viruses</taxon>
        <taxon>Varidnaviria</taxon>
        <taxon>Bamfordvirae</taxon>
        <taxon>Nucleocytoviricota</taxon>
        <taxon>Megaviricetes</taxon>
        <taxon>Imitervirales</taxon>
        <taxon>Mimiviridae</taxon>
        <taxon>Klosneuvirinae</taxon>
        <taxon>Yasminevirus</taxon>
        <taxon>Yasminevirus saudimassiliense</taxon>
    </lineage>
</organism>
<keyword evidence="1" id="KW-0863">Zinc-finger</keyword>
<dbReference type="Proteomes" id="UP000594342">
    <property type="component" value="Unassembled WGS sequence"/>
</dbReference>
<gene>
    <name evidence="3" type="ORF">YASMINEVIRUS_612</name>
</gene>
<dbReference type="Pfam" id="PF13920">
    <property type="entry name" value="zf-C3HC4_3"/>
    <property type="match status" value="1"/>
</dbReference>
<sequence>MSYSRGSISNIIALPTLSSNAEKIFQFTLAGAGADSSPLSLKVCFGDLFVPPVGVKWIPCIPHFRDGVLYRVWMQKNPGSKQVSAHGGYVAKFSSETENIPFTFMFNYPGRVVEWDVVFREVINSLSAECPENTILVFPTFGTNNGISYYDSAFGIFAGLRCVVESSTFIGVVLKNVKEIRVITPYSDNQANTSCRTIAHMFNMIDIFNNTDIESGKGVQCTLCMATACNIVLPCGHMLTCEMCERRLMHTGTKKCMLCKAPYSVKYRSLPVQKAPTDHKCCDRADCVDHRSKLTYIPCGHTSVLCESAESDSVTSCKICNKTIEHKLRVYN</sequence>
<comment type="caution">
    <text evidence="3">The sequence shown here is derived from an EMBL/GenBank/DDBJ whole genome shotgun (WGS) entry which is preliminary data.</text>
</comment>
<dbReference type="InterPro" id="IPR001841">
    <property type="entry name" value="Znf_RING"/>
</dbReference>
<feature type="domain" description="RING-type" evidence="2">
    <location>
        <begin position="221"/>
        <end position="260"/>
    </location>
</feature>